<keyword evidence="1" id="KW-1133">Transmembrane helix</keyword>
<dbReference type="Pfam" id="PF07963">
    <property type="entry name" value="N_methyl"/>
    <property type="match status" value="1"/>
</dbReference>
<dbReference type="InterPro" id="IPR012902">
    <property type="entry name" value="N_methyl_site"/>
</dbReference>
<evidence type="ECO:0008006" key="4">
    <source>
        <dbReference type="Google" id="ProtNLM"/>
    </source>
</evidence>
<dbReference type="SUPFAM" id="SSF54523">
    <property type="entry name" value="Pili subunits"/>
    <property type="match status" value="1"/>
</dbReference>
<accession>A0A0B8QKL3</accession>
<dbReference type="AlphaFoldDB" id="A0A0B8QKL3"/>
<dbReference type="EMBL" id="BBSC01000003">
    <property type="protein sequence ID" value="GAM75029.1"/>
    <property type="molecule type" value="Genomic_DNA"/>
</dbReference>
<proteinExistence type="predicted"/>
<dbReference type="PROSITE" id="PS00409">
    <property type="entry name" value="PROKAR_NTER_METHYL"/>
    <property type="match status" value="1"/>
</dbReference>
<dbReference type="STRING" id="1481914.JCM19241_1372"/>
<evidence type="ECO:0000313" key="2">
    <source>
        <dbReference type="EMBL" id="GAM75029.1"/>
    </source>
</evidence>
<comment type="caution">
    <text evidence="2">The sequence shown here is derived from an EMBL/GenBank/DDBJ whole genome shotgun (WGS) entry which is preliminary data.</text>
</comment>
<keyword evidence="1" id="KW-0472">Membrane</keyword>
<dbReference type="InterPro" id="IPR045584">
    <property type="entry name" value="Pilin-like"/>
</dbReference>
<organism evidence="2 3">
    <name type="scientific">Vibrio ishigakensis</name>
    <dbReference type="NCBI Taxonomy" id="1481914"/>
    <lineage>
        <taxon>Bacteria</taxon>
        <taxon>Pseudomonadati</taxon>
        <taxon>Pseudomonadota</taxon>
        <taxon>Gammaproteobacteria</taxon>
        <taxon>Vibrionales</taxon>
        <taxon>Vibrionaceae</taxon>
        <taxon>Vibrio</taxon>
    </lineage>
</organism>
<reference evidence="2 3" key="1">
    <citation type="submission" date="2015-01" db="EMBL/GenBank/DDBJ databases">
        <title>Vibrio sp. C94 JCM 19241 whole genome shotgun sequence.</title>
        <authorList>
            <person name="Sawabe T."/>
            <person name="Meirelles P."/>
            <person name="Feng G."/>
            <person name="Sayaka M."/>
            <person name="Hattori M."/>
            <person name="Ohkuma M."/>
        </authorList>
    </citation>
    <scope>NUCLEOTIDE SEQUENCE [LARGE SCALE GENOMIC DNA]</scope>
    <source>
        <strain evidence="3">JCM 19241</strain>
    </source>
</reference>
<dbReference type="NCBIfam" id="TIGR02532">
    <property type="entry name" value="IV_pilin_GFxxxE"/>
    <property type="match status" value="1"/>
</dbReference>
<name>A0A0B8QKL3_9VIBR</name>
<keyword evidence="1" id="KW-0812">Transmembrane</keyword>
<evidence type="ECO:0000313" key="3">
    <source>
        <dbReference type="Proteomes" id="UP000031666"/>
    </source>
</evidence>
<dbReference type="Proteomes" id="UP000031666">
    <property type="component" value="Unassembled WGS sequence"/>
</dbReference>
<reference evidence="2 3" key="2">
    <citation type="submission" date="2015-01" db="EMBL/GenBank/DDBJ databases">
        <authorList>
            <consortium name="NBRP consortium"/>
            <person name="Sawabe T."/>
            <person name="Meirelles P."/>
            <person name="Feng G."/>
            <person name="Sayaka M."/>
            <person name="Hattori M."/>
            <person name="Ohkuma M."/>
        </authorList>
    </citation>
    <scope>NUCLEOTIDE SEQUENCE [LARGE SCALE GENOMIC DNA]</scope>
    <source>
        <strain evidence="3">JCM 19241</strain>
    </source>
</reference>
<sequence length="37" mass="3955">MRVKGFTLIELVVVIVLLGVIAVVAALGIWTSGWMAK</sequence>
<feature type="transmembrane region" description="Helical" evidence="1">
    <location>
        <begin position="7"/>
        <end position="30"/>
    </location>
</feature>
<protein>
    <recommendedName>
        <fullName evidence="4">MSHA pilin protein mshA</fullName>
    </recommendedName>
</protein>
<gene>
    <name evidence="2" type="ORF">JCM19241_1372</name>
</gene>
<evidence type="ECO:0000256" key="1">
    <source>
        <dbReference type="SAM" id="Phobius"/>
    </source>
</evidence>